<comment type="caution">
    <text evidence="2">The sequence shown here is derived from an EMBL/GenBank/DDBJ whole genome shotgun (WGS) entry which is preliminary data.</text>
</comment>
<feature type="region of interest" description="Disordered" evidence="1">
    <location>
        <begin position="1"/>
        <end position="72"/>
    </location>
</feature>
<evidence type="ECO:0000256" key="1">
    <source>
        <dbReference type="SAM" id="MobiDB-lite"/>
    </source>
</evidence>
<feature type="compositionally biased region" description="Acidic residues" evidence="1">
    <location>
        <begin position="8"/>
        <end position="18"/>
    </location>
</feature>
<accession>A0AAV7UV34</accession>
<dbReference type="AlphaFoldDB" id="A0AAV7UV34"/>
<organism evidence="2 3">
    <name type="scientific">Pleurodeles waltl</name>
    <name type="common">Iberian ribbed newt</name>
    <dbReference type="NCBI Taxonomy" id="8319"/>
    <lineage>
        <taxon>Eukaryota</taxon>
        <taxon>Metazoa</taxon>
        <taxon>Chordata</taxon>
        <taxon>Craniata</taxon>
        <taxon>Vertebrata</taxon>
        <taxon>Euteleostomi</taxon>
        <taxon>Amphibia</taxon>
        <taxon>Batrachia</taxon>
        <taxon>Caudata</taxon>
        <taxon>Salamandroidea</taxon>
        <taxon>Salamandridae</taxon>
        <taxon>Pleurodelinae</taxon>
        <taxon>Pleurodeles</taxon>
    </lineage>
</organism>
<proteinExistence type="predicted"/>
<evidence type="ECO:0000313" key="3">
    <source>
        <dbReference type="Proteomes" id="UP001066276"/>
    </source>
</evidence>
<dbReference type="Proteomes" id="UP001066276">
    <property type="component" value="Chromosome 2_2"/>
</dbReference>
<keyword evidence="3" id="KW-1185">Reference proteome</keyword>
<protein>
    <submittedName>
        <fullName evidence="2">Uncharacterized protein</fullName>
    </submittedName>
</protein>
<name>A0AAV7UV34_PLEWA</name>
<reference evidence="2" key="1">
    <citation type="journal article" date="2022" name="bioRxiv">
        <title>Sequencing and chromosome-scale assembly of the giantPleurodeles waltlgenome.</title>
        <authorList>
            <person name="Brown T."/>
            <person name="Elewa A."/>
            <person name="Iarovenko S."/>
            <person name="Subramanian E."/>
            <person name="Araus A.J."/>
            <person name="Petzold A."/>
            <person name="Susuki M."/>
            <person name="Suzuki K.-i.T."/>
            <person name="Hayashi T."/>
            <person name="Toyoda A."/>
            <person name="Oliveira C."/>
            <person name="Osipova E."/>
            <person name="Leigh N.D."/>
            <person name="Simon A."/>
            <person name="Yun M.H."/>
        </authorList>
    </citation>
    <scope>NUCLEOTIDE SEQUENCE</scope>
    <source>
        <strain evidence="2">20211129_DDA</strain>
        <tissue evidence="2">Liver</tissue>
    </source>
</reference>
<feature type="compositionally biased region" description="Basic and acidic residues" evidence="1">
    <location>
        <begin position="48"/>
        <end position="57"/>
    </location>
</feature>
<gene>
    <name evidence="2" type="ORF">NDU88_002269</name>
</gene>
<sequence length="128" mass="13578">MLTTEGTEKEDTEEGDAEDGGRTGKAPEQTQEEEQKDASPGDNPKGQEGPKERERRHVPGGTWLSQGPGRSGAEIDEAEMLIFIADSLPPLLDPVVAEQLGVEVRVQEVQGAIKEMAGGKVPGTDACP</sequence>
<evidence type="ECO:0000313" key="2">
    <source>
        <dbReference type="EMBL" id="KAJ1192963.1"/>
    </source>
</evidence>
<dbReference type="EMBL" id="JANPWB010000004">
    <property type="protein sequence ID" value="KAJ1192963.1"/>
    <property type="molecule type" value="Genomic_DNA"/>
</dbReference>